<dbReference type="CDD" id="cd03257">
    <property type="entry name" value="ABC_NikE_OppD_transporters"/>
    <property type="match status" value="1"/>
</dbReference>
<keyword evidence="4" id="KW-1003">Cell membrane</keyword>
<evidence type="ECO:0000313" key="12">
    <source>
        <dbReference type="Proteomes" id="UP000320653"/>
    </source>
</evidence>
<evidence type="ECO:0000256" key="9">
    <source>
        <dbReference type="ARBA" id="ARBA00023136"/>
    </source>
</evidence>
<dbReference type="PROSITE" id="PS50893">
    <property type="entry name" value="ABC_TRANSPORTER_2"/>
    <property type="match status" value="1"/>
</dbReference>
<dbReference type="EMBL" id="VIWP01000008">
    <property type="protein sequence ID" value="TWF49443.1"/>
    <property type="molecule type" value="Genomic_DNA"/>
</dbReference>
<keyword evidence="8" id="KW-1278">Translocase</keyword>
<keyword evidence="9" id="KW-0472">Membrane</keyword>
<comment type="similarity">
    <text evidence="2">Belongs to the ABC transporter superfamily.</text>
</comment>
<dbReference type="Pfam" id="PF00005">
    <property type="entry name" value="ABC_tran"/>
    <property type="match status" value="1"/>
</dbReference>
<keyword evidence="3" id="KW-0813">Transport</keyword>
<dbReference type="GO" id="GO:0015833">
    <property type="term" value="P:peptide transport"/>
    <property type="evidence" value="ECO:0007669"/>
    <property type="project" value="InterPro"/>
</dbReference>
<dbReference type="Pfam" id="PF08352">
    <property type="entry name" value="oligo_HPY"/>
    <property type="match status" value="1"/>
</dbReference>
<dbReference type="FunFam" id="3.40.50.300:FF:000016">
    <property type="entry name" value="Oligopeptide ABC transporter ATP-binding component"/>
    <property type="match status" value="1"/>
</dbReference>
<dbReference type="Proteomes" id="UP000320653">
    <property type="component" value="Unassembled WGS sequence"/>
</dbReference>
<feature type="domain" description="ABC transporter" evidence="10">
    <location>
        <begin position="15"/>
        <end position="261"/>
    </location>
</feature>
<evidence type="ECO:0000259" key="10">
    <source>
        <dbReference type="PROSITE" id="PS50893"/>
    </source>
</evidence>
<dbReference type="GO" id="GO:0055085">
    <property type="term" value="P:transmembrane transport"/>
    <property type="evidence" value="ECO:0007669"/>
    <property type="project" value="UniProtKB-ARBA"/>
</dbReference>
<dbReference type="SUPFAM" id="SSF52540">
    <property type="entry name" value="P-loop containing nucleoside triphosphate hydrolases"/>
    <property type="match status" value="1"/>
</dbReference>
<keyword evidence="6" id="KW-0547">Nucleotide-binding</keyword>
<reference evidence="11 12" key="1">
    <citation type="submission" date="2019-06" db="EMBL/GenBank/DDBJ databases">
        <title>Sorghum-associated microbial communities from plants grown in Nebraska, USA.</title>
        <authorList>
            <person name="Schachtman D."/>
        </authorList>
    </citation>
    <scope>NUCLEOTIDE SEQUENCE [LARGE SCALE GENOMIC DNA]</scope>
    <source>
        <strain evidence="11 12">1225</strain>
    </source>
</reference>
<dbReference type="PROSITE" id="PS00211">
    <property type="entry name" value="ABC_TRANSPORTER_1"/>
    <property type="match status" value="1"/>
</dbReference>
<keyword evidence="7 11" id="KW-0067">ATP-binding</keyword>
<organism evidence="11 12">
    <name type="scientific">Neorhizobium alkalisoli</name>
    <dbReference type="NCBI Taxonomy" id="528178"/>
    <lineage>
        <taxon>Bacteria</taxon>
        <taxon>Pseudomonadati</taxon>
        <taxon>Pseudomonadota</taxon>
        <taxon>Alphaproteobacteria</taxon>
        <taxon>Hyphomicrobiales</taxon>
        <taxon>Rhizobiaceae</taxon>
        <taxon>Rhizobium/Agrobacterium group</taxon>
        <taxon>Neorhizobium</taxon>
    </lineage>
</organism>
<dbReference type="InterPro" id="IPR017871">
    <property type="entry name" value="ABC_transporter-like_CS"/>
</dbReference>
<dbReference type="PANTHER" id="PTHR43297:SF14">
    <property type="entry name" value="ATPASE AAA-TYPE CORE DOMAIN-CONTAINING PROTEIN"/>
    <property type="match status" value="1"/>
</dbReference>
<comment type="caution">
    <text evidence="11">The sequence shown here is derived from an EMBL/GenBank/DDBJ whole genome shotgun (WGS) entry which is preliminary data.</text>
</comment>
<proteinExistence type="inferred from homology"/>
<dbReference type="InterPro" id="IPR003593">
    <property type="entry name" value="AAA+_ATPase"/>
</dbReference>
<sequence>MTESLLSVRDPLLSVRDLRVSYQVGRNFVHAVDGASFDVPKGSITGLVGESGCGKTTIARALTRVMADNASISGGQILFDGKDLAKIPEREMNALRWRDIAFVPQSAMNSLDPVYTVEYQLGEVLRRRGGLDRRQARARCEELFEMVGIDPGRLTDYPHQFSGGMRQRVAIALALALNPKLIIADEPVTALDVIVQRQILDQLKELQERLGLSVILVTHDISVVAYICDRTVVMYAGKVAESGTMQATLTAPSHPYSMGLRNAFPDLQSAAAGILTPIEGAPPNLANPPAGCRFKQRCPFALDLCGAEPPVIEVAPGHPVLCHRAKESAALRIDAARTETWMASA</sequence>
<evidence type="ECO:0000256" key="8">
    <source>
        <dbReference type="ARBA" id="ARBA00022967"/>
    </source>
</evidence>
<evidence type="ECO:0000256" key="3">
    <source>
        <dbReference type="ARBA" id="ARBA00022448"/>
    </source>
</evidence>
<dbReference type="SMART" id="SM00382">
    <property type="entry name" value="AAA"/>
    <property type="match status" value="1"/>
</dbReference>
<keyword evidence="5" id="KW-0997">Cell inner membrane</keyword>
<evidence type="ECO:0000256" key="2">
    <source>
        <dbReference type="ARBA" id="ARBA00005417"/>
    </source>
</evidence>
<dbReference type="InterPro" id="IPR013563">
    <property type="entry name" value="Oligopep_ABC_C"/>
</dbReference>
<dbReference type="InterPro" id="IPR027417">
    <property type="entry name" value="P-loop_NTPase"/>
</dbReference>
<dbReference type="GO" id="GO:0016887">
    <property type="term" value="F:ATP hydrolysis activity"/>
    <property type="evidence" value="ECO:0007669"/>
    <property type="project" value="InterPro"/>
</dbReference>
<dbReference type="GO" id="GO:0005886">
    <property type="term" value="C:plasma membrane"/>
    <property type="evidence" value="ECO:0007669"/>
    <property type="project" value="UniProtKB-SubCell"/>
</dbReference>
<evidence type="ECO:0000256" key="7">
    <source>
        <dbReference type="ARBA" id="ARBA00022840"/>
    </source>
</evidence>
<dbReference type="OrthoDB" id="9815712at2"/>
<protein>
    <submittedName>
        <fullName evidence="11">Peptide/nickel transport system ATP-binding protein</fullName>
    </submittedName>
</protein>
<evidence type="ECO:0000256" key="5">
    <source>
        <dbReference type="ARBA" id="ARBA00022519"/>
    </source>
</evidence>
<comment type="subcellular location">
    <subcellularLocation>
        <location evidence="1">Cell inner membrane</location>
        <topology evidence="1">Peripheral membrane protein</topology>
    </subcellularLocation>
</comment>
<dbReference type="InterPro" id="IPR050388">
    <property type="entry name" value="ABC_Ni/Peptide_Import"/>
</dbReference>
<dbReference type="PANTHER" id="PTHR43297">
    <property type="entry name" value="OLIGOPEPTIDE TRANSPORT ATP-BINDING PROTEIN APPD"/>
    <property type="match status" value="1"/>
</dbReference>
<dbReference type="NCBIfam" id="TIGR01727">
    <property type="entry name" value="oligo_HPY"/>
    <property type="match status" value="1"/>
</dbReference>
<name>A0A561QGH0_9HYPH</name>
<evidence type="ECO:0000313" key="11">
    <source>
        <dbReference type="EMBL" id="TWF49443.1"/>
    </source>
</evidence>
<dbReference type="InterPro" id="IPR003439">
    <property type="entry name" value="ABC_transporter-like_ATP-bd"/>
</dbReference>
<evidence type="ECO:0000256" key="6">
    <source>
        <dbReference type="ARBA" id="ARBA00022741"/>
    </source>
</evidence>
<evidence type="ECO:0000256" key="1">
    <source>
        <dbReference type="ARBA" id="ARBA00004417"/>
    </source>
</evidence>
<dbReference type="AlphaFoldDB" id="A0A561QGH0"/>
<dbReference type="GO" id="GO:0005524">
    <property type="term" value="F:ATP binding"/>
    <property type="evidence" value="ECO:0007669"/>
    <property type="project" value="UniProtKB-KW"/>
</dbReference>
<gene>
    <name evidence="11" type="ORF">FHW37_108113</name>
</gene>
<dbReference type="Gene3D" id="3.40.50.300">
    <property type="entry name" value="P-loop containing nucleotide triphosphate hydrolases"/>
    <property type="match status" value="1"/>
</dbReference>
<accession>A0A561QGH0</accession>
<dbReference type="RefSeq" id="WP_145641472.1">
    <property type="nucleotide sequence ID" value="NZ_VIWP01000008.1"/>
</dbReference>
<keyword evidence="12" id="KW-1185">Reference proteome</keyword>
<evidence type="ECO:0000256" key="4">
    <source>
        <dbReference type="ARBA" id="ARBA00022475"/>
    </source>
</evidence>